<dbReference type="InterPro" id="IPR005795">
    <property type="entry name" value="LolPI"/>
</dbReference>
<reference evidence="7 8" key="1">
    <citation type="journal article" date="2022" name="Cell">
        <title>Repeat-based holocentromeres influence genome architecture and karyotype evolution.</title>
        <authorList>
            <person name="Hofstatter P.G."/>
            <person name="Thangavel G."/>
            <person name="Lux T."/>
            <person name="Neumann P."/>
            <person name="Vondrak T."/>
            <person name="Novak P."/>
            <person name="Zhang M."/>
            <person name="Costa L."/>
            <person name="Castellani M."/>
            <person name="Scott A."/>
            <person name="Toegelov H."/>
            <person name="Fuchs J."/>
            <person name="Mata-Sucre Y."/>
            <person name="Dias Y."/>
            <person name="Vanzela A.L.L."/>
            <person name="Huettel B."/>
            <person name="Almeida C.C.S."/>
            <person name="Simkova H."/>
            <person name="Souza G."/>
            <person name="Pedrosa-Harand A."/>
            <person name="Macas J."/>
            <person name="Mayer K.F.X."/>
            <person name="Houben A."/>
            <person name="Marques A."/>
        </authorList>
    </citation>
    <scope>NUCLEOTIDE SEQUENCE [LARGE SCALE GENOMIC DNA]</scope>
    <source>
        <tissue evidence="7">Leaves</tissue>
    </source>
</reference>
<dbReference type="InterPro" id="IPR007117">
    <property type="entry name" value="Expansin_CBD"/>
</dbReference>
<dbReference type="InterPro" id="IPR036908">
    <property type="entry name" value="RlpA-like_sf"/>
</dbReference>
<feature type="signal peptide" evidence="4">
    <location>
        <begin position="1"/>
        <end position="21"/>
    </location>
</feature>
<evidence type="ECO:0000256" key="3">
    <source>
        <dbReference type="ARBA" id="ARBA00022525"/>
    </source>
</evidence>
<dbReference type="InterPro" id="IPR007118">
    <property type="entry name" value="Expan_Lol_pI"/>
</dbReference>
<dbReference type="Proteomes" id="UP001210211">
    <property type="component" value="Unassembled WGS sequence"/>
</dbReference>
<protein>
    <submittedName>
        <fullName evidence="7">Uncharacterized protein</fullName>
    </submittedName>
</protein>
<evidence type="ECO:0000313" key="8">
    <source>
        <dbReference type="Proteomes" id="UP001210211"/>
    </source>
</evidence>
<evidence type="ECO:0000259" key="5">
    <source>
        <dbReference type="PROSITE" id="PS50842"/>
    </source>
</evidence>
<dbReference type="Gene3D" id="2.40.40.10">
    <property type="entry name" value="RlpA-like domain"/>
    <property type="match status" value="1"/>
</dbReference>
<feature type="domain" description="Expansin-like CBD" evidence="6">
    <location>
        <begin position="173"/>
        <end position="254"/>
    </location>
</feature>
<dbReference type="Pfam" id="PF03330">
    <property type="entry name" value="DPBB_1"/>
    <property type="match status" value="1"/>
</dbReference>
<evidence type="ECO:0000256" key="2">
    <source>
        <dbReference type="ARBA" id="ARBA00005650"/>
    </source>
</evidence>
<comment type="subcellular location">
    <subcellularLocation>
        <location evidence="1">Secreted</location>
    </subcellularLocation>
</comment>
<dbReference type="PANTHER" id="PTHR31692">
    <property type="entry name" value="EXPANSIN-B3"/>
    <property type="match status" value="1"/>
</dbReference>
<dbReference type="Pfam" id="PF01357">
    <property type="entry name" value="Expansin_C"/>
    <property type="match status" value="1"/>
</dbReference>
<dbReference type="Gene3D" id="2.60.40.760">
    <property type="entry name" value="Expansin, cellulose-binding-like domain"/>
    <property type="match status" value="1"/>
</dbReference>
<dbReference type="PROSITE" id="PS50843">
    <property type="entry name" value="EXPANSIN_CBD"/>
    <property type="match status" value="1"/>
</dbReference>
<dbReference type="PROSITE" id="PS50842">
    <property type="entry name" value="EXPANSIN_EG45"/>
    <property type="match status" value="1"/>
</dbReference>
<accession>A0AAD6ELP8</accession>
<evidence type="ECO:0000259" key="6">
    <source>
        <dbReference type="PROSITE" id="PS50843"/>
    </source>
</evidence>
<dbReference type="PANTHER" id="PTHR31692:SF56">
    <property type="entry name" value="EXPANSIN-B2-RELATED"/>
    <property type="match status" value="1"/>
</dbReference>
<dbReference type="SUPFAM" id="SSF50685">
    <property type="entry name" value="Barwin-like endoglucanases"/>
    <property type="match status" value="1"/>
</dbReference>
<dbReference type="InterPro" id="IPR007112">
    <property type="entry name" value="Expansin/allergen_DPBB_dom"/>
</dbReference>
<dbReference type="PRINTS" id="PR01225">
    <property type="entry name" value="EXPANSNFAMLY"/>
</dbReference>
<sequence>MTFNYPLALIAIASLLGVSVASSGGHGEWISASSTFYGDRQTSGPDDNGGKCGFKKINLPPFNSMTSCGSDVTWKGGKGCGSCFLMKCTSHPQCSGEPILITITDECIGPEPPCGDAVYHFDMSGIAFGKLALPGKEYVLHDAGRLATLVKRVPCNYKGRTINFHVEENSNPNYLALLTEYQNGEGDLSKLELKEAGSSTWTPMKQSWGKIWRLDSPHPLQAPFSIRMTTLGGKTLVANNAIPAGWKPMTKYDSKVNFNAAL</sequence>
<evidence type="ECO:0000256" key="1">
    <source>
        <dbReference type="ARBA" id="ARBA00004613"/>
    </source>
</evidence>
<comment type="caution">
    <text evidence="7">The sequence shown here is derived from an EMBL/GenBank/DDBJ whole genome shotgun (WGS) entry which is preliminary data.</text>
</comment>
<gene>
    <name evidence="7" type="ORF">LUZ61_018174</name>
</gene>
<dbReference type="InterPro" id="IPR036749">
    <property type="entry name" value="Expansin_CBD_sf"/>
</dbReference>
<dbReference type="GO" id="GO:0005576">
    <property type="term" value="C:extracellular region"/>
    <property type="evidence" value="ECO:0007669"/>
    <property type="project" value="UniProtKB-SubCell"/>
</dbReference>
<keyword evidence="3" id="KW-0964">Secreted</keyword>
<proteinExistence type="inferred from homology"/>
<keyword evidence="8" id="KW-1185">Reference proteome</keyword>
<feature type="chain" id="PRO_5042079228" evidence="4">
    <location>
        <begin position="22"/>
        <end position="262"/>
    </location>
</feature>
<dbReference type="EMBL" id="JAMRDG010000002">
    <property type="protein sequence ID" value="KAJ3689010.1"/>
    <property type="molecule type" value="Genomic_DNA"/>
</dbReference>
<keyword evidence="4" id="KW-0732">Signal</keyword>
<dbReference type="AlphaFoldDB" id="A0AAD6ELP8"/>
<comment type="similarity">
    <text evidence="2">Belongs to the expansin family. Expansin B subfamily.</text>
</comment>
<evidence type="ECO:0000256" key="4">
    <source>
        <dbReference type="SAM" id="SignalP"/>
    </source>
</evidence>
<organism evidence="7 8">
    <name type="scientific">Rhynchospora tenuis</name>
    <dbReference type="NCBI Taxonomy" id="198213"/>
    <lineage>
        <taxon>Eukaryota</taxon>
        <taxon>Viridiplantae</taxon>
        <taxon>Streptophyta</taxon>
        <taxon>Embryophyta</taxon>
        <taxon>Tracheophyta</taxon>
        <taxon>Spermatophyta</taxon>
        <taxon>Magnoliopsida</taxon>
        <taxon>Liliopsida</taxon>
        <taxon>Poales</taxon>
        <taxon>Cyperaceae</taxon>
        <taxon>Cyperoideae</taxon>
        <taxon>Rhynchosporeae</taxon>
        <taxon>Rhynchospora</taxon>
    </lineage>
</organism>
<dbReference type="SUPFAM" id="SSF49590">
    <property type="entry name" value="PHL pollen allergen"/>
    <property type="match status" value="1"/>
</dbReference>
<dbReference type="PRINTS" id="PR00829">
    <property type="entry name" value="LOLP1ALLERGN"/>
</dbReference>
<evidence type="ECO:0000313" key="7">
    <source>
        <dbReference type="EMBL" id="KAJ3689010.1"/>
    </source>
</evidence>
<dbReference type="InterPro" id="IPR009009">
    <property type="entry name" value="RlpA-like_DPBB"/>
</dbReference>
<feature type="domain" description="Expansin-like EG45" evidence="5">
    <location>
        <begin position="49"/>
        <end position="160"/>
    </location>
</feature>
<name>A0AAD6ELP8_9POAL</name>